<dbReference type="SUPFAM" id="SSF47676">
    <property type="entry name" value="Conserved domain common to transcription factors TFIIS, elongin A, CRSP70"/>
    <property type="match status" value="1"/>
</dbReference>
<evidence type="ECO:0000256" key="4">
    <source>
        <dbReference type="PROSITE-ProRule" id="PRU00649"/>
    </source>
</evidence>
<gene>
    <name evidence="8" type="primary">Eloa3b</name>
</gene>
<evidence type="ECO:0000256" key="2">
    <source>
        <dbReference type="ARBA" id="ARBA00021346"/>
    </source>
</evidence>
<feature type="compositionally biased region" description="Low complexity" evidence="5">
    <location>
        <begin position="76"/>
        <end position="88"/>
    </location>
</feature>
<dbReference type="EMBL" id="LR784827">
    <property type="protein sequence ID" value="CAB3242162.1"/>
    <property type="molecule type" value="mRNA"/>
</dbReference>
<dbReference type="CDD" id="cd00183">
    <property type="entry name" value="TFIIS_I"/>
    <property type="match status" value="1"/>
</dbReference>
<dbReference type="InterPro" id="IPR017923">
    <property type="entry name" value="TFIIS_N"/>
</dbReference>
<dbReference type="Gene3D" id="1.20.930.10">
    <property type="entry name" value="Conserved domain common to transcription factors TFIIS, elongin A, CRSP70"/>
    <property type="match status" value="1"/>
</dbReference>
<feature type="compositionally biased region" description="Polar residues" evidence="5">
    <location>
        <begin position="323"/>
        <end position="337"/>
    </location>
</feature>
<evidence type="ECO:0000259" key="6">
    <source>
        <dbReference type="PROSITE" id="PS50181"/>
    </source>
</evidence>
<feature type="region of interest" description="Disordered" evidence="5">
    <location>
        <begin position="312"/>
        <end position="340"/>
    </location>
</feature>
<accession>A0A6F9DC11</accession>
<dbReference type="PROSITE" id="PS50181">
    <property type="entry name" value="FBOX"/>
    <property type="match status" value="1"/>
</dbReference>
<dbReference type="InterPro" id="IPR003617">
    <property type="entry name" value="TFIIS/CRSP70_N_sub"/>
</dbReference>
<dbReference type="PROSITE" id="PS51319">
    <property type="entry name" value="TFIIS_N"/>
    <property type="match status" value="1"/>
</dbReference>
<dbReference type="PANTHER" id="PTHR15141:SF76">
    <property type="entry name" value="TRANSCRIPTION ELONGATION FACTOR B POLYPEPTIDE 3"/>
    <property type="match status" value="1"/>
</dbReference>
<feature type="compositionally biased region" description="Low complexity" evidence="5">
    <location>
        <begin position="358"/>
        <end position="370"/>
    </location>
</feature>
<dbReference type="SMART" id="SM00509">
    <property type="entry name" value="TFS2N"/>
    <property type="match status" value="1"/>
</dbReference>
<organism evidence="8">
    <name type="scientific">Phallusia mammillata</name>
    <dbReference type="NCBI Taxonomy" id="59560"/>
    <lineage>
        <taxon>Eukaryota</taxon>
        <taxon>Metazoa</taxon>
        <taxon>Chordata</taxon>
        <taxon>Tunicata</taxon>
        <taxon>Ascidiacea</taxon>
        <taxon>Phlebobranchia</taxon>
        <taxon>Ascidiidae</taxon>
        <taxon>Phallusia</taxon>
    </lineage>
</organism>
<dbReference type="AlphaFoldDB" id="A0A6F9DC11"/>
<comment type="subcellular location">
    <subcellularLocation>
        <location evidence="1 4">Nucleus</location>
    </subcellularLocation>
</comment>
<name>A0A6F9DC11_9ASCI</name>
<feature type="domain" description="F-box" evidence="6">
    <location>
        <begin position="426"/>
        <end position="470"/>
    </location>
</feature>
<dbReference type="Pfam" id="PF08711">
    <property type="entry name" value="Med26"/>
    <property type="match status" value="1"/>
</dbReference>
<dbReference type="InterPro" id="IPR001810">
    <property type="entry name" value="F-box_dom"/>
</dbReference>
<evidence type="ECO:0000256" key="5">
    <source>
        <dbReference type="SAM" id="MobiDB-lite"/>
    </source>
</evidence>
<proteinExistence type="evidence at transcript level"/>
<feature type="compositionally biased region" description="Basic and acidic residues" evidence="5">
    <location>
        <begin position="285"/>
        <end position="295"/>
    </location>
</feature>
<feature type="region of interest" description="Disordered" evidence="5">
    <location>
        <begin position="353"/>
        <end position="381"/>
    </location>
</feature>
<dbReference type="PANTHER" id="PTHR15141">
    <property type="entry name" value="TRANSCRIPTION ELONGATION FACTOR B POLYPEPTIDE 3"/>
    <property type="match status" value="1"/>
</dbReference>
<feature type="compositionally biased region" description="Polar residues" evidence="5">
    <location>
        <begin position="89"/>
        <end position="101"/>
    </location>
</feature>
<feature type="compositionally biased region" description="Polar residues" evidence="5">
    <location>
        <begin position="206"/>
        <end position="229"/>
    </location>
</feature>
<feature type="domain" description="TFIIS N-terminal" evidence="7">
    <location>
        <begin position="7"/>
        <end position="78"/>
    </location>
</feature>
<evidence type="ECO:0000313" key="8">
    <source>
        <dbReference type="EMBL" id="CAB3242162.1"/>
    </source>
</evidence>
<keyword evidence="3 4" id="KW-0539">Nucleus</keyword>
<dbReference type="GO" id="GO:0070449">
    <property type="term" value="C:elongin complex"/>
    <property type="evidence" value="ECO:0007669"/>
    <property type="project" value="InterPro"/>
</dbReference>
<protein>
    <recommendedName>
        <fullName evidence="2">Elongin-A</fullName>
    </recommendedName>
</protein>
<reference evidence="8" key="1">
    <citation type="submission" date="2020-04" db="EMBL/GenBank/DDBJ databases">
        <authorList>
            <person name="Neveu A P."/>
        </authorList>
    </citation>
    <scope>NUCLEOTIDE SEQUENCE</scope>
    <source>
        <tissue evidence="8">Whole embryo</tissue>
    </source>
</reference>
<feature type="region of interest" description="Disordered" evidence="5">
    <location>
        <begin position="76"/>
        <end position="295"/>
    </location>
</feature>
<dbReference type="InterPro" id="IPR035441">
    <property type="entry name" value="TFIIS/LEDGF_dom_sf"/>
</dbReference>
<dbReference type="InterPro" id="IPR010684">
    <property type="entry name" value="RNA_pol_II_trans_fac_SIII_A"/>
</dbReference>
<feature type="compositionally biased region" description="Polar residues" evidence="5">
    <location>
        <begin position="169"/>
        <end position="183"/>
    </location>
</feature>
<dbReference type="Pfam" id="PF06881">
    <property type="entry name" value="Elongin_A"/>
    <property type="match status" value="1"/>
</dbReference>
<evidence type="ECO:0000256" key="3">
    <source>
        <dbReference type="ARBA" id="ARBA00023242"/>
    </source>
</evidence>
<dbReference type="InterPro" id="IPR051870">
    <property type="entry name" value="Elongin-A_domain"/>
</dbReference>
<evidence type="ECO:0000256" key="1">
    <source>
        <dbReference type="ARBA" id="ARBA00004123"/>
    </source>
</evidence>
<dbReference type="Gene3D" id="6.10.250.3180">
    <property type="match status" value="1"/>
</dbReference>
<sequence length="620" mass="70499">MNENGLQTVLRYKTRLDPQTETKKIVRALQKLSEVEMTIDILQETGIGKVVNNLRKHDEVGGFAKELVSSWKQLLSNKPSSKHNSPNKYQSSTSSLQNANNDEYDPSGNWEMKKQKEKKKKLKYSSESEEYDPTQNWKMDKSDEYSPEYPQITKTMKKQKQKGDEQNKSDVSGHQPAKNQSDFLPNVSDSDEDNSSNDDQVASYLPSVSSTTLYSNKTHSKQQVLTNGENLYEKQSKKQKNHKRKSETSATPPIKSSKATKRKSDSAMMESPSNKVKKSAPASVDKVKKQTKKESSGNFSFEDFMAMDTTKKIKKKKKTQQKSANTSQLQNSLSPSKQKVELHLPKVQSVYRPLPQIDPTDPYSTPSSSSNHQHSMRMTDEVAAELHSQRSSGRMQIYSGQKTSYLPKMMSLYDQCMTVLMNNIDKLDVIGVPYDIIKPVLERCTAEQLYHLEDVNVYLLDDTDELWKKLSQQDFRGKVPDEMESWRELYLRLHDAREEKLARLTQTIQAKVIKSKPLEKRTKLAYVGIGQAKAPRNVQRAQLKYGTAGKRTNQASDCNGTSSLKQQTTELRMSVPVGSITAASVDAQTTSKSWSKKQPPRVAPMMAKTMKTIHRLRMRR</sequence>
<evidence type="ECO:0000259" key="7">
    <source>
        <dbReference type="PROSITE" id="PS51319"/>
    </source>
</evidence>
<dbReference type="GO" id="GO:0006368">
    <property type="term" value="P:transcription elongation by RNA polymerase II"/>
    <property type="evidence" value="ECO:0007669"/>
    <property type="project" value="InterPro"/>
</dbReference>